<accession>A0AAW1DNH5</accession>
<organism evidence="2 3">
    <name type="scientific">Rhynocoris fuscipes</name>
    <dbReference type="NCBI Taxonomy" id="488301"/>
    <lineage>
        <taxon>Eukaryota</taxon>
        <taxon>Metazoa</taxon>
        <taxon>Ecdysozoa</taxon>
        <taxon>Arthropoda</taxon>
        <taxon>Hexapoda</taxon>
        <taxon>Insecta</taxon>
        <taxon>Pterygota</taxon>
        <taxon>Neoptera</taxon>
        <taxon>Paraneoptera</taxon>
        <taxon>Hemiptera</taxon>
        <taxon>Heteroptera</taxon>
        <taxon>Panheteroptera</taxon>
        <taxon>Cimicomorpha</taxon>
        <taxon>Reduviidae</taxon>
        <taxon>Harpactorinae</taxon>
        <taxon>Harpactorini</taxon>
        <taxon>Rhynocoris</taxon>
    </lineage>
</organism>
<keyword evidence="3" id="KW-1185">Reference proteome</keyword>
<feature type="region of interest" description="Disordered" evidence="1">
    <location>
        <begin position="104"/>
        <end position="140"/>
    </location>
</feature>
<feature type="compositionally biased region" description="Basic residues" evidence="1">
    <location>
        <begin position="126"/>
        <end position="140"/>
    </location>
</feature>
<dbReference type="EMBL" id="JAPXFL010000001">
    <property type="protein sequence ID" value="KAK9512524.1"/>
    <property type="molecule type" value="Genomic_DNA"/>
</dbReference>
<protein>
    <submittedName>
        <fullName evidence="2">Uncharacterized protein</fullName>
    </submittedName>
</protein>
<reference evidence="2 3" key="1">
    <citation type="submission" date="2022-12" db="EMBL/GenBank/DDBJ databases">
        <title>Chromosome-level genome assembly of true bugs.</title>
        <authorList>
            <person name="Ma L."/>
            <person name="Li H."/>
        </authorList>
    </citation>
    <scope>NUCLEOTIDE SEQUENCE [LARGE SCALE GENOMIC DNA]</scope>
    <source>
        <strain evidence="2">Lab_2022b</strain>
    </source>
</reference>
<proteinExistence type="predicted"/>
<evidence type="ECO:0000256" key="1">
    <source>
        <dbReference type="SAM" id="MobiDB-lite"/>
    </source>
</evidence>
<sequence length="140" mass="16046">MQRVLQRFLPTCESITGMRMRISLQDSLSNNYGTIVQPTQALKELEDFRPLDTDCERILILPNILLTDDCKKPPKTKESECKHPDLRPKEVPLFQYGRCKDKEHPMPMACPPKGDHEPVTCDPQQKRSKSGRGGRPNCKK</sequence>
<evidence type="ECO:0000313" key="2">
    <source>
        <dbReference type="EMBL" id="KAK9512524.1"/>
    </source>
</evidence>
<dbReference type="Proteomes" id="UP001461498">
    <property type="component" value="Unassembled WGS sequence"/>
</dbReference>
<evidence type="ECO:0000313" key="3">
    <source>
        <dbReference type="Proteomes" id="UP001461498"/>
    </source>
</evidence>
<gene>
    <name evidence="2" type="ORF">O3M35_000927</name>
</gene>
<dbReference type="AlphaFoldDB" id="A0AAW1DNH5"/>
<comment type="caution">
    <text evidence="2">The sequence shown here is derived from an EMBL/GenBank/DDBJ whole genome shotgun (WGS) entry which is preliminary data.</text>
</comment>
<name>A0AAW1DNH5_9HEMI</name>